<evidence type="ECO:0000256" key="9">
    <source>
        <dbReference type="ARBA" id="ARBA00044632"/>
    </source>
</evidence>
<dbReference type="GO" id="GO:0005634">
    <property type="term" value="C:nucleus"/>
    <property type="evidence" value="ECO:0007669"/>
    <property type="project" value="TreeGrafter"/>
</dbReference>
<reference evidence="12 13" key="1">
    <citation type="submission" date="2017-10" db="EMBL/GenBank/DDBJ databases">
        <title>A novel species of cold-tolerant Malassezia isolated from bats.</title>
        <authorList>
            <person name="Lorch J.M."/>
            <person name="Palmer J.M."/>
            <person name="Vanderwolf K.J."/>
            <person name="Schmidt K.Z."/>
            <person name="Verant M.L."/>
            <person name="Weller T.J."/>
            <person name="Blehert D.S."/>
        </authorList>
    </citation>
    <scope>NUCLEOTIDE SEQUENCE [LARGE SCALE GENOMIC DNA]</scope>
    <source>
        <strain evidence="12 13">NWHC:44797-103</strain>
    </source>
</reference>
<dbReference type="GO" id="GO:0140078">
    <property type="term" value="F:class I DNA-(apurinic or apyrimidinic site) endonuclease activity"/>
    <property type="evidence" value="ECO:0007669"/>
    <property type="project" value="UniProtKB-EC"/>
</dbReference>
<evidence type="ECO:0000256" key="5">
    <source>
        <dbReference type="ARBA" id="ARBA00023204"/>
    </source>
</evidence>
<evidence type="ECO:0000313" key="13">
    <source>
        <dbReference type="Proteomes" id="UP000232875"/>
    </source>
</evidence>
<dbReference type="InterPro" id="IPR012904">
    <property type="entry name" value="OGG_N"/>
</dbReference>
<evidence type="ECO:0000313" key="12">
    <source>
        <dbReference type="EMBL" id="PKI85439.1"/>
    </source>
</evidence>
<dbReference type="SMART" id="SM00478">
    <property type="entry name" value="ENDO3c"/>
    <property type="match status" value="1"/>
</dbReference>
<gene>
    <name evidence="12" type="primary">OGG1</name>
    <name evidence="12" type="ORF">MVES_000680</name>
</gene>
<dbReference type="Gene3D" id="3.30.310.40">
    <property type="match status" value="1"/>
</dbReference>
<evidence type="ECO:0000256" key="1">
    <source>
        <dbReference type="ARBA" id="ARBA00010679"/>
    </source>
</evidence>
<sequence length="407" mass="46441">MTAPAGYETLRLAQASTIALPLMIAHQCGQAFRWRKVAILDPHGPMRLEWSLCLRDRVVFLVHDQEAGCLYYRTLAGPKAESHKTFTASWLRDYLNLDKPTSVWYQGWCKRDPIFAKHAKRFAGANILRQDPWECMCAFICSSNNNIPRISQMVHKLCAHFSSPILDYTYPKGTRLCHSLDLNELWKEEADAPTLTYHPFPHPTRLAERDVESRLRALGFGYRAKYLANTAQALCDQARLQIGKPASDEEVNVGVYNYLEQLRALPYYEAREKLLQLSGIGPKVADCILLMSLDQPSSIPVDRHVFQFAERWYHIRSKRYEEVADKLRFIWGENAGWAHSVLFYADLPSFANYMPAGKVDSGAKQPTDAQETAYFPHHGLPVMSRIKQEPDTDPALHASPTKRSRTS</sequence>
<feature type="region of interest" description="Disordered" evidence="10">
    <location>
        <begin position="385"/>
        <end position="407"/>
    </location>
</feature>
<evidence type="ECO:0000256" key="8">
    <source>
        <dbReference type="ARBA" id="ARBA00023295"/>
    </source>
</evidence>
<evidence type="ECO:0000259" key="11">
    <source>
        <dbReference type="SMART" id="SM00478"/>
    </source>
</evidence>
<keyword evidence="5" id="KW-0234">DNA repair</keyword>
<protein>
    <recommendedName>
        <fullName evidence="2">DNA-(apurinic or apyrimidinic site) lyase</fullName>
        <ecNumber evidence="2">4.2.99.18</ecNumber>
    </recommendedName>
</protein>
<dbReference type="InterPro" id="IPR023170">
    <property type="entry name" value="HhH_base_excis_C"/>
</dbReference>
<dbReference type="Gene3D" id="1.10.1670.10">
    <property type="entry name" value="Helix-hairpin-Helix base-excision DNA repair enzymes (C-terminal)"/>
    <property type="match status" value="1"/>
</dbReference>
<dbReference type="InterPro" id="IPR052054">
    <property type="entry name" value="Oxidative_DNA_repair_enzyme"/>
</dbReference>
<dbReference type="EMBL" id="KZ454987">
    <property type="protein sequence ID" value="PKI85439.1"/>
    <property type="molecule type" value="Genomic_DNA"/>
</dbReference>
<dbReference type="GO" id="GO:0034039">
    <property type="term" value="F:8-oxo-7,8-dihydroguanine DNA N-glycosylase activity"/>
    <property type="evidence" value="ECO:0007669"/>
    <property type="project" value="TreeGrafter"/>
</dbReference>
<dbReference type="CDD" id="cd00056">
    <property type="entry name" value="ENDO3c"/>
    <property type="match status" value="1"/>
</dbReference>
<proteinExistence type="inferred from homology"/>
<comment type="catalytic activity">
    <reaction evidence="9">
        <text>2'-deoxyribonucleotide-(2'-deoxyribose 5'-phosphate)-2'-deoxyribonucleotide-DNA = a 3'-end 2'-deoxyribonucleotide-(2,3-dehydro-2,3-deoxyribose 5'-phosphate)-DNA + a 5'-end 5'-phospho-2'-deoxyribonucleoside-DNA + H(+)</text>
        <dbReference type="Rhea" id="RHEA:66592"/>
        <dbReference type="Rhea" id="RHEA-COMP:13180"/>
        <dbReference type="Rhea" id="RHEA-COMP:16897"/>
        <dbReference type="Rhea" id="RHEA-COMP:17067"/>
        <dbReference type="ChEBI" id="CHEBI:15378"/>
        <dbReference type="ChEBI" id="CHEBI:136412"/>
        <dbReference type="ChEBI" id="CHEBI:157695"/>
        <dbReference type="ChEBI" id="CHEBI:167181"/>
        <dbReference type="EC" id="4.2.99.18"/>
    </reaction>
</comment>
<keyword evidence="3" id="KW-0227">DNA damage</keyword>
<dbReference type="OrthoDB" id="238681at2759"/>
<dbReference type="GO" id="GO:0003684">
    <property type="term" value="F:damaged DNA binding"/>
    <property type="evidence" value="ECO:0007669"/>
    <property type="project" value="InterPro"/>
</dbReference>
<dbReference type="PANTHER" id="PTHR10242">
    <property type="entry name" value="8-OXOGUANINE DNA GLYCOSYLASE"/>
    <property type="match status" value="1"/>
</dbReference>
<evidence type="ECO:0000256" key="10">
    <source>
        <dbReference type="SAM" id="MobiDB-lite"/>
    </source>
</evidence>
<dbReference type="Proteomes" id="UP000232875">
    <property type="component" value="Unassembled WGS sequence"/>
</dbReference>
<keyword evidence="4" id="KW-0378">Hydrolase</keyword>
<keyword evidence="13" id="KW-1185">Reference proteome</keyword>
<feature type="domain" description="HhH-GPD" evidence="11">
    <location>
        <begin position="165"/>
        <end position="347"/>
    </location>
</feature>
<evidence type="ECO:0000256" key="6">
    <source>
        <dbReference type="ARBA" id="ARBA00023239"/>
    </source>
</evidence>
<keyword evidence="8" id="KW-0326">Glycosidase</keyword>
<keyword evidence="7" id="KW-0511">Multifunctional enzyme</keyword>
<organism evidence="12 13">
    <name type="scientific">Malassezia vespertilionis</name>
    <dbReference type="NCBI Taxonomy" id="2020962"/>
    <lineage>
        <taxon>Eukaryota</taxon>
        <taxon>Fungi</taxon>
        <taxon>Dikarya</taxon>
        <taxon>Basidiomycota</taxon>
        <taxon>Ustilaginomycotina</taxon>
        <taxon>Malasseziomycetes</taxon>
        <taxon>Malasseziales</taxon>
        <taxon>Malasseziaceae</taxon>
        <taxon>Malassezia</taxon>
    </lineage>
</organism>
<comment type="similarity">
    <text evidence="1">Belongs to the type-1 OGG1 family.</text>
</comment>
<name>A0A2N1JFX3_9BASI</name>
<dbReference type="InterPro" id="IPR011257">
    <property type="entry name" value="DNA_glycosylase"/>
</dbReference>
<evidence type="ECO:0000256" key="4">
    <source>
        <dbReference type="ARBA" id="ARBA00022801"/>
    </source>
</evidence>
<dbReference type="Gene3D" id="1.10.340.30">
    <property type="entry name" value="Hypothetical protein, domain 2"/>
    <property type="match status" value="1"/>
</dbReference>
<keyword evidence="6" id="KW-0456">Lyase</keyword>
<dbReference type="SUPFAM" id="SSF48150">
    <property type="entry name" value="DNA-glycosylase"/>
    <property type="match status" value="1"/>
</dbReference>
<evidence type="ECO:0000256" key="7">
    <source>
        <dbReference type="ARBA" id="ARBA00023268"/>
    </source>
</evidence>
<dbReference type="Pfam" id="PF07934">
    <property type="entry name" value="OGG_N"/>
    <property type="match status" value="1"/>
</dbReference>
<accession>A0A2N1JFX3</accession>
<dbReference type="PANTHER" id="PTHR10242:SF2">
    <property type="entry name" value="N-GLYCOSYLASE_DNA LYASE"/>
    <property type="match status" value="1"/>
</dbReference>
<dbReference type="EC" id="4.2.99.18" evidence="2"/>
<evidence type="ECO:0000256" key="2">
    <source>
        <dbReference type="ARBA" id="ARBA00012720"/>
    </source>
</evidence>
<dbReference type="InterPro" id="IPR003265">
    <property type="entry name" value="HhH-GPD_domain"/>
</dbReference>
<dbReference type="SUPFAM" id="SSF55945">
    <property type="entry name" value="TATA-box binding protein-like"/>
    <property type="match status" value="1"/>
</dbReference>
<dbReference type="AlphaFoldDB" id="A0A2N1JFX3"/>
<dbReference type="GO" id="GO:0006285">
    <property type="term" value="P:base-excision repair, AP site formation"/>
    <property type="evidence" value="ECO:0007669"/>
    <property type="project" value="TreeGrafter"/>
</dbReference>
<evidence type="ECO:0000256" key="3">
    <source>
        <dbReference type="ARBA" id="ARBA00022763"/>
    </source>
</evidence>
<dbReference type="Pfam" id="PF00730">
    <property type="entry name" value="HhH-GPD"/>
    <property type="match status" value="1"/>
</dbReference>
<dbReference type="STRING" id="2020962.A0A2N1JFX3"/>
<dbReference type="GO" id="GO:0006289">
    <property type="term" value="P:nucleotide-excision repair"/>
    <property type="evidence" value="ECO:0007669"/>
    <property type="project" value="InterPro"/>
</dbReference>